<name>A0AC59Z593_RANTA</name>
<evidence type="ECO:0000313" key="2">
    <source>
        <dbReference type="Proteomes" id="UP001162501"/>
    </source>
</evidence>
<reference evidence="1" key="2">
    <citation type="submission" date="2025-03" db="EMBL/GenBank/DDBJ databases">
        <authorList>
            <consortium name="ELIXIR-Norway"/>
            <consortium name="Elixir Norway"/>
        </authorList>
    </citation>
    <scope>NUCLEOTIDE SEQUENCE</scope>
</reference>
<organism evidence="1 2">
    <name type="scientific">Rangifer tarandus platyrhynchus</name>
    <name type="common">Svalbard reindeer</name>
    <dbReference type="NCBI Taxonomy" id="3082113"/>
    <lineage>
        <taxon>Eukaryota</taxon>
        <taxon>Metazoa</taxon>
        <taxon>Chordata</taxon>
        <taxon>Craniata</taxon>
        <taxon>Vertebrata</taxon>
        <taxon>Euteleostomi</taxon>
        <taxon>Mammalia</taxon>
        <taxon>Eutheria</taxon>
        <taxon>Laurasiatheria</taxon>
        <taxon>Artiodactyla</taxon>
        <taxon>Ruminantia</taxon>
        <taxon>Pecora</taxon>
        <taxon>Cervidae</taxon>
        <taxon>Odocoileinae</taxon>
        <taxon>Rangifer</taxon>
    </lineage>
</organism>
<accession>A0AC59Z593</accession>
<gene>
    <name evidence="1" type="ORF">MRATA1EN22A_LOCUS14074</name>
</gene>
<dbReference type="EMBL" id="OX596108">
    <property type="protein sequence ID" value="CAN0234159.1"/>
    <property type="molecule type" value="Genomic_DNA"/>
</dbReference>
<evidence type="ECO:0000313" key="1">
    <source>
        <dbReference type="EMBL" id="CAN0234159.1"/>
    </source>
</evidence>
<dbReference type="Proteomes" id="UP001162501">
    <property type="component" value="Chromosome 24"/>
</dbReference>
<protein>
    <submittedName>
        <fullName evidence="1">Uncharacterized protein</fullName>
    </submittedName>
</protein>
<reference evidence="1" key="1">
    <citation type="submission" date="2023-05" db="EMBL/GenBank/DDBJ databases">
        <authorList>
            <consortium name="ELIXIR-Norway"/>
        </authorList>
    </citation>
    <scope>NUCLEOTIDE SEQUENCE</scope>
</reference>
<sequence length="121" mass="13199">MFVKGLKQDRCPSLWSLMDCDTAEAWGGRQSALKAGGFGGRPEESSVCVLGRGLGAHQHFPECLLFSSRQAERPSFLEERGRLWPHAASVTPHDPERSSGLFSVCLTAVRRPPLGPLPDVL</sequence>
<proteinExistence type="predicted"/>